<proteinExistence type="inferred from homology"/>
<feature type="domain" description="TOG" evidence="11">
    <location>
        <begin position="264"/>
        <end position="500"/>
    </location>
</feature>
<dbReference type="GO" id="GO:0051301">
    <property type="term" value="P:cell division"/>
    <property type="evidence" value="ECO:0007669"/>
    <property type="project" value="UniProtKB-KW"/>
</dbReference>
<evidence type="ECO:0000256" key="2">
    <source>
        <dbReference type="ARBA" id="ARBA00022490"/>
    </source>
</evidence>
<feature type="compositionally biased region" description="Pro residues" evidence="10">
    <location>
        <begin position="506"/>
        <end position="516"/>
    </location>
</feature>
<comment type="similarity">
    <text evidence="8">Belongs to the TOG/XMAP215 family.</text>
</comment>
<feature type="domain" description="TOG" evidence="11">
    <location>
        <begin position="651"/>
        <end position="893"/>
    </location>
</feature>
<evidence type="ECO:0000259" key="11">
    <source>
        <dbReference type="SMART" id="SM01349"/>
    </source>
</evidence>
<feature type="domain" description="TOG" evidence="11">
    <location>
        <begin position="5"/>
        <end position="223"/>
    </location>
</feature>
<dbReference type="FunFam" id="1.25.10.10:FF:000063">
    <property type="entry name" value="Putative cytoskeleton-associated protein 5"/>
    <property type="match status" value="1"/>
</dbReference>
<evidence type="ECO:0000256" key="5">
    <source>
        <dbReference type="ARBA" id="ARBA00022776"/>
    </source>
</evidence>
<feature type="region of interest" description="Disordered" evidence="10">
    <location>
        <begin position="1113"/>
        <end position="1134"/>
    </location>
</feature>
<dbReference type="GO" id="GO:0051231">
    <property type="term" value="P:spindle elongation"/>
    <property type="evidence" value="ECO:0007669"/>
    <property type="project" value="UniProtKB-ARBA"/>
</dbReference>
<dbReference type="Pfam" id="PF21041">
    <property type="entry name" value="XMAP215_CLASP_TOG"/>
    <property type="match status" value="2"/>
</dbReference>
<dbReference type="SUPFAM" id="SSF48371">
    <property type="entry name" value="ARM repeat"/>
    <property type="match status" value="1"/>
</dbReference>
<feature type="compositionally biased region" description="Polar residues" evidence="10">
    <location>
        <begin position="241"/>
        <end position="251"/>
    </location>
</feature>
<feature type="compositionally biased region" description="Low complexity" evidence="10">
    <location>
        <begin position="1020"/>
        <end position="1034"/>
    </location>
</feature>
<feature type="region of interest" description="Disordered" evidence="10">
    <location>
        <begin position="991"/>
        <end position="1040"/>
    </location>
</feature>
<dbReference type="InterPro" id="IPR011989">
    <property type="entry name" value="ARM-like"/>
</dbReference>
<evidence type="ECO:0000256" key="10">
    <source>
        <dbReference type="SAM" id="MobiDB-lite"/>
    </source>
</evidence>
<evidence type="ECO:0000313" key="13">
    <source>
        <dbReference type="Proteomes" id="UP001142055"/>
    </source>
</evidence>
<comment type="caution">
    <text evidence="12">The sequence shown here is derived from an EMBL/GenBank/DDBJ whole genome shotgun (WGS) entry which is preliminary data.</text>
</comment>
<dbReference type="GO" id="GO:0005813">
    <property type="term" value="C:centrosome"/>
    <property type="evidence" value="ECO:0007669"/>
    <property type="project" value="UniProtKB-SubCell"/>
</dbReference>
<gene>
    <name evidence="12" type="ORF">RDWZM_004105</name>
</gene>
<dbReference type="Gene3D" id="1.25.10.10">
    <property type="entry name" value="Leucine-rich Repeat Variant"/>
    <property type="match status" value="3"/>
</dbReference>
<evidence type="ECO:0000256" key="6">
    <source>
        <dbReference type="ARBA" id="ARBA00023212"/>
    </source>
</evidence>
<keyword evidence="2" id="KW-0963">Cytoplasm</keyword>
<sequence length="1572" mass="175726">MPIFDFSKLSIEDRVTHKNWKARVSGYEELAQLFPTFEDKEFNKYSPLVKKFVIDSNAAALEKGLAAILPFVDYCPNAGKYVESIVAGLVTKCLNSSRAKTKELAQEIVLMCVEIEKQDVVLEELIKGLEQKTPKNVAAVIRMISKCLNQFGSKVIAIKPIVPSLSKLLEDRDPTVREDTKQLTIEIYRWVKDALLPQLSNLKPILLESLKSEFENVKATKATPERLLRSQQQREDVMDGATQSTENQTGNEGDVVDEEIDPFELMQAVDIIPKLPGNFYNLLEQKIWQERKEALEQLQQLLEANPKLVSTSDYTELLKHLKRIISKDTNIVVATLAIKCLSMLATGLRKGFDKHANSCIPVLLGKFKEKKANVVQALREAIDAVYVSTNLEAIHEDLVEALNNKNPSIRSETALFLARSFSKTNPALVNKKLLKTLVTSLLKTLGDSDPTVRESSAESLGTAAKAQGDRNMAPLLQGLDQLKMTKIDEYKAKVEVKKFASMPIPAAPAVPAPKARPVPKKTGGARVVKPPISTASSQESLDLGEPPKAPEPTRKIPNKFGTVKSRLDTGSARSTVSDSGHSKLATNKRPGTVPGSRLTKPVASSSSAKKVEDPLASAPMMLPNVRAKDQRASDEKALKVLKWNFTSPREEFYTQLKEQMTAAEWNPILIRHAFHSDFKFHIKAIDQIREYFQSNCDVECVVANIDLILKWIALRFFDTNPAVIMKALELLLVMFKILENNRYSMTDLEANSFFPYLVLKVGDPKDVVRNKTKEILLNLRALYPVNKIFSHLFTGLQSKNARQRASCLEEMSSLIEFRGMTIFQAPNSISLMKDIAKLLSERDNGVRNGALSCIVQVYCYEGEKVLKMVGNLSDKEMSLIEERIKRANKTVKNVNASETANIPSSALPNLGGGIPKSRFGSTPRLLPISSTSNLESDSSEGTKIGSVSNLLTRMNLEEASNGGGSPYDTYSKSRGSLGGRSLSGIGLGRKNHSTLGFMPRNISNNNNVTTPSRLDNDNRSTTTTSSSLVTNSETSETESIELHQVNGSSTVFSELSSPTTINNIGVRQESDSDRIVAQINKDDELSKRRKEALSLSELDPKLIERVKLKYSPNKRNSIGTPSSTIGSPSNASMRQHSLSFNHELNGKFVQLFSDLSSTEMEVVFPALDNLGYSVKQYEQFSAYLEPKVDQLIALINKQLRLFLTKYYPSEGKEDERKQANAFFSSIIALLVKSLRSPLGKRISRDTLRELVTHLLPYFPEMRENKEIFGYVNYVINELIKGSDVTNLISALIRMLHDYVGSAVDAEPSSKLETYKDLTMKFIWKLVKFFDEKSLELDCDIVLLEAHHFFKSYPKIWWRDRNEMPNRTIKTLIYLMVKKRGHEILSNFTLIDNKGDSELLYYVQKSLRQYENSLASEKSHENSPGSVISTISETVENSSPTSNNRTPLSQRNKLTNGNDSIENRRLTTAMNGSKLPGQFNYSPLKMVQVNSTDGRILPQIMTSDDMRTYCQVLSRETNIQFDYDKIASNATKVSSIAEAKHLVDQARERLEKVKNESATQSNIRSKLSTPKAQ</sequence>
<dbReference type="InterPro" id="IPR016024">
    <property type="entry name" value="ARM-type_fold"/>
</dbReference>
<name>A0A9Q0MKK3_BLOTA</name>
<organism evidence="12 13">
    <name type="scientific">Blomia tropicalis</name>
    <name type="common">Mite</name>
    <dbReference type="NCBI Taxonomy" id="40697"/>
    <lineage>
        <taxon>Eukaryota</taxon>
        <taxon>Metazoa</taxon>
        <taxon>Ecdysozoa</taxon>
        <taxon>Arthropoda</taxon>
        <taxon>Chelicerata</taxon>
        <taxon>Arachnida</taxon>
        <taxon>Acari</taxon>
        <taxon>Acariformes</taxon>
        <taxon>Sarcoptiformes</taxon>
        <taxon>Astigmata</taxon>
        <taxon>Glycyphagoidea</taxon>
        <taxon>Echimyopodidae</taxon>
        <taxon>Blomia</taxon>
    </lineage>
</organism>
<dbReference type="InterPro" id="IPR048491">
    <property type="entry name" value="XMAP215_CLASP_TOG"/>
</dbReference>
<dbReference type="FunFam" id="1.25.10.10:FF:000019">
    <property type="entry name" value="Cytoskeleton-associated protein 5"/>
    <property type="match status" value="1"/>
</dbReference>
<dbReference type="InterPro" id="IPR045110">
    <property type="entry name" value="XMAP215"/>
</dbReference>
<keyword evidence="5" id="KW-0498">Mitosis</keyword>
<feature type="region of interest" description="Disordered" evidence="10">
    <location>
        <begin position="223"/>
        <end position="254"/>
    </location>
</feature>
<keyword evidence="7" id="KW-0131">Cell cycle</keyword>
<dbReference type="Pfam" id="PF12348">
    <property type="entry name" value="CLASP_N"/>
    <property type="match status" value="1"/>
</dbReference>
<evidence type="ECO:0000256" key="3">
    <source>
        <dbReference type="ARBA" id="ARBA00022618"/>
    </source>
</evidence>
<dbReference type="InterPro" id="IPR024395">
    <property type="entry name" value="CLASP_N_dom"/>
</dbReference>
<feature type="compositionally biased region" description="Polar residues" evidence="10">
    <location>
        <begin position="1555"/>
        <end position="1572"/>
    </location>
</feature>
<feature type="region of interest" description="Disordered" evidence="10">
    <location>
        <begin position="921"/>
        <end position="946"/>
    </location>
</feature>
<dbReference type="InterPro" id="IPR021133">
    <property type="entry name" value="HEAT_type_2"/>
</dbReference>
<evidence type="ECO:0000256" key="9">
    <source>
        <dbReference type="PROSITE-ProRule" id="PRU00103"/>
    </source>
</evidence>
<keyword evidence="3" id="KW-0132">Cell division</keyword>
<feature type="compositionally biased region" description="Basic and acidic residues" evidence="10">
    <location>
        <begin position="223"/>
        <end position="237"/>
    </location>
</feature>
<dbReference type="FunFam" id="1.25.10.10:FF:000050">
    <property type="entry name" value="Cytoskeleton-associated protein 5 isoform X1"/>
    <property type="match status" value="1"/>
</dbReference>
<dbReference type="GO" id="GO:0051010">
    <property type="term" value="F:microtubule plus-end binding"/>
    <property type="evidence" value="ECO:0007669"/>
    <property type="project" value="InterPro"/>
</dbReference>
<evidence type="ECO:0000256" key="4">
    <source>
        <dbReference type="ARBA" id="ARBA00022737"/>
    </source>
</evidence>
<evidence type="ECO:0000256" key="8">
    <source>
        <dbReference type="ARBA" id="ARBA00025722"/>
    </source>
</evidence>
<keyword evidence="4" id="KW-0677">Repeat</keyword>
<feature type="region of interest" description="Disordered" evidence="10">
    <location>
        <begin position="506"/>
        <end position="617"/>
    </location>
</feature>
<dbReference type="PROSITE" id="PS50077">
    <property type="entry name" value="HEAT_REPEAT"/>
    <property type="match status" value="1"/>
</dbReference>
<reference evidence="12" key="1">
    <citation type="submission" date="2022-12" db="EMBL/GenBank/DDBJ databases">
        <title>Genome assemblies of Blomia tropicalis.</title>
        <authorList>
            <person name="Cui Y."/>
        </authorList>
    </citation>
    <scope>NUCLEOTIDE SEQUENCE</scope>
    <source>
        <tissue evidence="12">Adult mites</tissue>
    </source>
</reference>
<dbReference type="GO" id="GO:0061863">
    <property type="term" value="F:microtubule plus end polymerase"/>
    <property type="evidence" value="ECO:0007669"/>
    <property type="project" value="InterPro"/>
</dbReference>
<dbReference type="InterPro" id="IPR034085">
    <property type="entry name" value="TOG"/>
</dbReference>
<accession>A0A9Q0MKK3</accession>
<feature type="compositionally biased region" description="Polar residues" evidence="10">
    <location>
        <begin position="1001"/>
        <end position="1013"/>
    </location>
</feature>
<dbReference type="SMART" id="SM01349">
    <property type="entry name" value="TOG"/>
    <property type="match status" value="3"/>
</dbReference>
<protein>
    <recommendedName>
        <fullName evidence="11">TOG domain-containing protein</fullName>
    </recommendedName>
</protein>
<evidence type="ECO:0000256" key="7">
    <source>
        <dbReference type="ARBA" id="ARBA00023306"/>
    </source>
</evidence>
<evidence type="ECO:0000313" key="12">
    <source>
        <dbReference type="EMBL" id="KAJ6225560.1"/>
    </source>
</evidence>
<keyword evidence="6" id="KW-0206">Cytoskeleton</keyword>
<dbReference type="GO" id="GO:0030951">
    <property type="term" value="P:establishment or maintenance of microtubule cytoskeleton polarity"/>
    <property type="evidence" value="ECO:0007669"/>
    <property type="project" value="InterPro"/>
</dbReference>
<feature type="repeat" description="HEAT" evidence="9">
    <location>
        <begin position="437"/>
        <end position="475"/>
    </location>
</feature>
<keyword evidence="13" id="KW-1185">Reference proteome</keyword>
<dbReference type="PANTHER" id="PTHR12609">
    <property type="entry name" value="MICROTUBULE ASSOCIATED PROTEIN XMAP215"/>
    <property type="match status" value="1"/>
</dbReference>
<dbReference type="EMBL" id="JAPWDV010000001">
    <property type="protein sequence ID" value="KAJ6225560.1"/>
    <property type="molecule type" value="Genomic_DNA"/>
</dbReference>
<comment type="subcellular location">
    <subcellularLocation>
        <location evidence="1">Cytoplasm</location>
        <location evidence="1">Cytoskeleton</location>
        <location evidence="1">Microtubule organizing center</location>
        <location evidence="1">Centrosome</location>
    </subcellularLocation>
</comment>
<feature type="region of interest" description="Disordered" evidence="10">
    <location>
        <begin position="1550"/>
        <end position="1572"/>
    </location>
</feature>
<evidence type="ECO:0000256" key="1">
    <source>
        <dbReference type="ARBA" id="ARBA00004300"/>
    </source>
</evidence>
<dbReference type="GO" id="GO:0046785">
    <property type="term" value="P:microtubule polymerization"/>
    <property type="evidence" value="ECO:0007669"/>
    <property type="project" value="InterPro"/>
</dbReference>
<dbReference type="GO" id="GO:0005874">
    <property type="term" value="C:microtubule"/>
    <property type="evidence" value="ECO:0007669"/>
    <property type="project" value="UniProtKB-ARBA"/>
</dbReference>
<dbReference type="OMA" id="ACLHDSN"/>
<feature type="region of interest" description="Disordered" evidence="10">
    <location>
        <begin position="1432"/>
        <end position="1463"/>
    </location>
</feature>
<dbReference type="Proteomes" id="UP001142055">
    <property type="component" value="Chromosome 1"/>
</dbReference>